<dbReference type="PIRSF" id="PIRSF016789">
    <property type="entry name" value="DUF454"/>
    <property type="match status" value="1"/>
</dbReference>
<evidence type="ECO:0000313" key="3">
    <source>
        <dbReference type="Proteomes" id="UP001646157"/>
    </source>
</evidence>
<feature type="transmembrane region" description="Helical" evidence="1">
    <location>
        <begin position="6"/>
        <end position="27"/>
    </location>
</feature>
<evidence type="ECO:0000256" key="1">
    <source>
        <dbReference type="SAM" id="Phobius"/>
    </source>
</evidence>
<dbReference type="PANTHER" id="PTHR35813">
    <property type="entry name" value="INNER MEMBRANE PROTEIN YBAN"/>
    <property type="match status" value="1"/>
</dbReference>
<dbReference type="Proteomes" id="UP001646157">
    <property type="component" value="Unassembled WGS sequence"/>
</dbReference>
<keyword evidence="1" id="KW-0472">Membrane</keyword>
<keyword evidence="1" id="KW-0812">Transmembrane</keyword>
<dbReference type="PANTHER" id="PTHR35813:SF1">
    <property type="entry name" value="INNER MEMBRANE PROTEIN YBAN"/>
    <property type="match status" value="1"/>
</dbReference>
<gene>
    <name evidence="2" type="ORF">JOC86_003688</name>
</gene>
<keyword evidence="3" id="KW-1185">Reference proteome</keyword>
<dbReference type="Pfam" id="PF04304">
    <property type="entry name" value="DUF454"/>
    <property type="match status" value="1"/>
</dbReference>
<name>A0ABS2NGX2_9BACI</name>
<evidence type="ECO:0000313" key="2">
    <source>
        <dbReference type="EMBL" id="MBM7587115.1"/>
    </source>
</evidence>
<accession>A0ABS2NGX2</accession>
<reference evidence="2 3" key="1">
    <citation type="submission" date="2021-01" db="EMBL/GenBank/DDBJ databases">
        <title>Genomic Encyclopedia of Type Strains, Phase IV (KMG-IV): sequencing the most valuable type-strain genomes for metagenomic binning, comparative biology and taxonomic classification.</title>
        <authorList>
            <person name="Goeker M."/>
        </authorList>
    </citation>
    <scope>NUCLEOTIDE SEQUENCE [LARGE SCALE GENOMIC DNA]</scope>
    <source>
        <strain evidence="2 3">DSM 24834</strain>
    </source>
</reference>
<keyword evidence="1" id="KW-1133">Transmembrane helix</keyword>
<sequence length="119" mass="13926">MGIGIIGIVLPLVPTTPLLLLASFFFVKGSKKFEIWFKNTKVYKKYLEEFVNERAMTLKQKISTVLLSDCMIAFPFFLTDRISVKIALILMEIYKYYYFFCKIKTIKDTSKLSLEKENK</sequence>
<organism evidence="2 3">
    <name type="scientific">Rossellomorea pakistanensis</name>
    <dbReference type="NCBI Taxonomy" id="992288"/>
    <lineage>
        <taxon>Bacteria</taxon>
        <taxon>Bacillati</taxon>
        <taxon>Bacillota</taxon>
        <taxon>Bacilli</taxon>
        <taxon>Bacillales</taxon>
        <taxon>Bacillaceae</taxon>
        <taxon>Rossellomorea</taxon>
    </lineage>
</organism>
<dbReference type="EMBL" id="JAFBDZ010000004">
    <property type="protein sequence ID" value="MBM7587115.1"/>
    <property type="molecule type" value="Genomic_DNA"/>
</dbReference>
<comment type="caution">
    <text evidence="2">The sequence shown here is derived from an EMBL/GenBank/DDBJ whole genome shotgun (WGS) entry which is preliminary data.</text>
</comment>
<proteinExistence type="predicted"/>
<protein>
    <submittedName>
        <fullName evidence="2">Uncharacterized membrane protein YbaN (DUF454 family)</fullName>
    </submittedName>
</protein>
<dbReference type="InterPro" id="IPR007401">
    <property type="entry name" value="DUF454"/>
</dbReference>